<keyword evidence="2" id="KW-1185">Reference proteome</keyword>
<gene>
    <name evidence="1" type="ORF">PMAYCL1PPCAC_06009</name>
</gene>
<dbReference type="Proteomes" id="UP001328107">
    <property type="component" value="Unassembled WGS sequence"/>
</dbReference>
<name>A0AAN4Z9G9_9BILA</name>
<reference evidence="2" key="1">
    <citation type="submission" date="2022-10" db="EMBL/GenBank/DDBJ databases">
        <title>Genome assembly of Pristionchus species.</title>
        <authorList>
            <person name="Yoshida K."/>
            <person name="Sommer R.J."/>
        </authorList>
    </citation>
    <scope>NUCLEOTIDE SEQUENCE [LARGE SCALE GENOMIC DNA]</scope>
    <source>
        <strain evidence="2">RS5460</strain>
    </source>
</reference>
<evidence type="ECO:0000313" key="2">
    <source>
        <dbReference type="Proteomes" id="UP001328107"/>
    </source>
</evidence>
<sequence length="184" mass="20956">MRVSIIRLASSIDALPWDSFIQSVPSTVSESAKKVIEEERPFALAPHAYVDFSHKDRKSSIIWPGKEFPAVQLSFANGSSYYRQLKPLQYALSQALSLNIGHVVLHTQNDIAYKVATRKYNAKQELEIFKVLWRAMEAADAPVKARLVLEKGDDHSMVPKDPRLMTEREFAEEWATSIDRLRVL</sequence>
<accession>A0AAN4Z9G9</accession>
<dbReference type="EMBL" id="BTRK01000002">
    <property type="protein sequence ID" value="GMR35814.1"/>
    <property type="molecule type" value="Genomic_DNA"/>
</dbReference>
<evidence type="ECO:0000313" key="1">
    <source>
        <dbReference type="EMBL" id="GMR35814.1"/>
    </source>
</evidence>
<proteinExistence type="predicted"/>
<comment type="caution">
    <text evidence="1">The sequence shown here is derived from an EMBL/GenBank/DDBJ whole genome shotgun (WGS) entry which is preliminary data.</text>
</comment>
<organism evidence="1 2">
    <name type="scientific">Pristionchus mayeri</name>
    <dbReference type="NCBI Taxonomy" id="1317129"/>
    <lineage>
        <taxon>Eukaryota</taxon>
        <taxon>Metazoa</taxon>
        <taxon>Ecdysozoa</taxon>
        <taxon>Nematoda</taxon>
        <taxon>Chromadorea</taxon>
        <taxon>Rhabditida</taxon>
        <taxon>Rhabditina</taxon>
        <taxon>Diplogasteromorpha</taxon>
        <taxon>Diplogasteroidea</taxon>
        <taxon>Neodiplogasteridae</taxon>
        <taxon>Pristionchus</taxon>
    </lineage>
</organism>
<protein>
    <submittedName>
        <fullName evidence="1">Uncharacterized protein</fullName>
    </submittedName>
</protein>
<dbReference type="AlphaFoldDB" id="A0AAN4Z9G9"/>